<sequence>MKILVTGAKGFIGRNLIVELKNRKYNDIFEYDLETDPALLDEYCKKADFVFHLAGVNRPKDESEFMEGNFGFTSKLLDTLKKYKNTCPVMLSSSIQAKLDNPYGRSKKAGEDLLFNYSKDTGAKVLVYRFPNVFGKWCRPNYNSAIATFCYNIARDLPIKVNDPSVVMNLVYIDDLVNELINALEGKENRKDLFCEVPVVYTVTLGEIVELIYSFRKSREERSVPDLSNEFVKKLYSTYLSYLPEDQFIYDLKMNMDNRGSFTEFIRTCDRGQVSVNISKPGIIKGNHWHHTKAEKFLVVSGKGVIRLRKIDSNEIIEYYVSGDKLQVVDIPPGYTHNIENLGDTDMVTIMWANEPFDPVKPDTYYLEVQCNEETKSYDSCRYKA</sequence>
<feature type="domain" description="Capsular polysaccharide assembling protein CapF C-terminal" evidence="2">
    <location>
        <begin position="256"/>
        <end position="365"/>
    </location>
</feature>
<dbReference type="GO" id="GO:0006096">
    <property type="term" value="P:glycolytic process"/>
    <property type="evidence" value="ECO:0007669"/>
    <property type="project" value="UniProtKB-UniPathway"/>
</dbReference>
<protein>
    <submittedName>
        <fullName evidence="3">Capsular biosynthesis protein</fullName>
    </submittedName>
</protein>
<dbReference type="Gene3D" id="3.40.50.720">
    <property type="entry name" value="NAD(P)-binding Rossmann-like Domain"/>
    <property type="match status" value="1"/>
</dbReference>
<dbReference type="CDD" id="cd07007">
    <property type="entry name" value="cupin_CapF-like_C"/>
    <property type="match status" value="1"/>
</dbReference>
<dbReference type="Gene3D" id="2.60.120.10">
    <property type="entry name" value="Jelly Rolls"/>
    <property type="match status" value="1"/>
</dbReference>
<dbReference type="PANTHER" id="PTHR43245">
    <property type="entry name" value="BIFUNCTIONAL POLYMYXIN RESISTANCE PROTEIN ARNA"/>
    <property type="match status" value="1"/>
</dbReference>
<dbReference type="Pfam" id="PF01370">
    <property type="entry name" value="Epimerase"/>
    <property type="match status" value="1"/>
</dbReference>
<dbReference type="InterPro" id="IPR036291">
    <property type="entry name" value="NAD(P)-bd_dom_sf"/>
</dbReference>
<dbReference type="AlphaFoldDB" id="A0A1B1YA75"/>
<dbReference type="RefSeq" id="WP_065821228.1">
    <property type="nucleotide sequence ID" value="NZ_CP014672.1"/>
</dbReference>
<dbReference type="InterPro" id="IPR050177">
    <property type="entry name" value="Lipid_A_modif_metabolic_enz"/>
</dbReference>
<dbReference type="SUPFAM" id="SSF51182">
    <property type="entry name" value="RmlC-like cupins"/>
    <property type="match status" value="1"/>
</dbReference>
<dbReference type="InterPro" id="IPR011051">
    <property type="entry name" value="RmlC_Cupin_sf"/>
</dbReference>
<dbReference type="OrthoDB" id="9801056at2"/>
<proteinExistence type="predicted"/>
<dbReference type="UniPathway" id="UPA00109">
    <property type="reaction ID" value="UER00181"/>
</dbReference>
<accession>A0A1B1YA75</accession>
<dbReference type="Pfam" id="PF14667">
    <property type="entry name" value="Polysacc_synt_C"/>
    <property type="match status" value="1"/>
</dbReference>
<gene>
    <name evidence="3" type="ORF">CSTERTH_00675</name>
</gene>
<reference evidence="3 4" key="1">
    <citation type="submission" date="2016-02" db="EMBL/GenBank/DDBJ databases">
        <title>Comparison of Clostridium stercorarium subspecies using comparative genomics and transcriptomics.</title>
        <authorList>
            <person name="Schellenberg J."/>
            <person name="Thallinger G."/>
            <person name="Levin D.B."/>
            <person name="Zhang X."/>
            <person name="Alvare G."/>
            <person name="Fristensky B."/>
            <person name="Sparling R."/>
        </authorList>
    </citation>
    <scope>NUCLEOTIDE SEQUENCE [LARGE SCALE GENOMIC DNA]</scope>
    <source>
        <strain evidence="3 4">DSM 2910</strain>
    </source>
</reference>
<evidence type="ECO:0000313" key="3">
    <source>
        <dbReference type="EMBL" id="ANW97648.1"/>
    </source>
</evidence>
<dbReference type="PANTHER" id="PTHR43245:SF55">
    <property type="entry name" value="NAD(P)-BINDING DOMAIN-CONTAINING PROTEIN"/>
    <property type="match status" value="1"/>
</dbReference>
<dbReference type="InterPro" id="IPR029303">
    <property type="entry name" value="CapF_C"/>
</dbReference>
<evidence type="ECO:0000259" key="1">
    <source>
        <dbReference type="Pfam" id="PF01370"/>
    </source>
</evidence>
<dbReference type="CDD" id="cd05261">
    <property type="entry name" value="CAPF_like_SDR_e"/>
    <property type="match status" value="1"/>
</dbReference>
<evidence type="ECO:0000259" key="2">
    <source>
        <dbReference type="Pfam" id="PF14667"/>
    </source>
</evidence>
<name>A0A1B1YA75_THEST</name>
<organism evidence="3 4">
    <name type="scientific">Thermoclostridium stercorarium subsp. thermolacticum DSM 2910</name>
    <dbReference type="NCBI Taxonomy" id="1121336"/>
    <lineage>
        <taxon>Bacteria</taxon>
        <taxon>Bacillati</taxon>
        <taxon>Bacillota</taxon>
        <taxon>Clostridia</taxon>
        <taxon>Eubacteriales</taxon>
        <taxon>Oscillospiraceae</taxon>
        <taxon>Thermoclostridium</taxon>
    </lineage>
</organism>
<evidence type="ECO:0000313" key="4">
    <source>
        <dbReference type="Proteomes" id="UP000092971"/>
    </source>
</evidence>
<dbReference type="EMBL" id="CP014672">
    <property type="protein sequence ID" value="ANW97648.1"/>
    <property type="molecule type" value="Genomic_DNA"/>
</dbReference>
<dbReference type="InterPro" id="IPR001509">
    <property type="entry name" value="Epimerase_deHydtase"/>
</dbReference>
<dbReference type="SUPFAM" id="SSF51735">
    <property type="entry name" value="NAD(P)-binding Rossmann-fold domains"/>
    <property type="match status" value="1"/>
</dbReference>
<dbReference type="InterPro" id="IPR014710">
    <property type="entry name" value="RmlC-like_jellyroll"/>
</dbReference>
<dbReference type="Proteomes" id="UP000092971">
    <property type="component" value="Chromosome"/>
</dbReference>
<feature type="domain" description="NAD-dependent epimerase/dehydratase" evidence="1">
    <location>
        <begin position="3"/>
        <end position="188"/>
    </location>
</feature>